<evidence type="ECO:0000313" key="3">
    <source>
        <dbReference type="EMBL" id="KAF5194556.1"/>
    </source>
</evidence>
<keyword evidence="3" id="KW-0808">Transferase</keyword>
<gene>
    <name evidence="3" type="ORF">FRX31_015857</name>
</gene>
<evidence type="ECO:0000259" key="2">
    <source>
        <dbReference type="Pfam" id="PF00534"/>
    </source>
</evidence>
<dbReference type="Pfam" id="PF00534">
    <property type="entry name" value="Glycos_transf_1"/>
    <property type="match status" value="1"/>
</dbReference>
<keyword evidence="4" id="KW-1185">Reference proteome</keyword>
<dbReference type="Proteomes" id="UP000554482">
    <property type="component" value="Unassembled WGS sequence"/>
</dbReference>
<feature type="domain" description="Glycosyl transferase family 1" evidence="2">
    <location>
        <begin position="101"/>
        <end position="206"/>
    </location>
</feature>
<dbReference type="InterPro" id="IPR001296">
    <property type="entry name" value="Glyco_trans_1"/>
</dbReference>
<dbReference type="SUPFAM" id="SSF53756">
    <property type="entry name" value="UDP-Glycosyltransferase/glycogen phosphorylase"/>
    <property type="match status" value="1"/>
</dbReference>
<comment type="caution">
    <text evidence="3">The sequence shown here is derived from an EMBL/GenBank/DDBJ whole genome shotgun (WGS) entry which is preliminary data.</text>
</comment>
<evidence type="ECO:0000313" key="4">
    <source>
        <dbReference type="Proteomes" id="UP000554482"/>
    </source>
</evidence>
<evidence type="ECO:0000256" key="1">
    <source>
        <dbReference type="ARBA" id="ARBA00022676"/>
    </source>
</evidence>
<keyword evidence="1" id="KW-0328">Glycosyltransferase</keyword>
<dbReference type="OrthoDB" id="1592604at2759"/>
<sequence>MMYSVFDAGNYFVIPGTPDQAWEANSLKAVDNQDDLRAKMGYGHDDFVIAIVGSEFSYSGLWLEHAFVLQALLPLFSDFQSNNSSSSHLKVAILRGNSSTNYKVAVEAIALKLGYPKGTVEHNGIDGDVNRFLSISNLVIYGSFLEEQSFPEILIQAMCFGKPIIAPDLSMIKKYVDDRVNGFLFPKENIGVLTQILFQAISNGKLSPLAQNVASIGKGPAKNLMVTETIEGYSSLLENVLKFPSEVRPPKVVADIPIRLKEEWQWHLFDEIIDSRDFNRTAKTYSFIDEGEEHMNDTNGESSDASRPIDEAFTYTDWEEEKLIEKINARKKREDEE</sequence>
<dbReference type="EMBL" id="JABWDY010018562">
    <property type="protein sequence ID" value="KAF5194556.1"/>
    <property type="molecule type" value="Genomic_DNA"/>
</dbReference>
<accession>A0A7J6WAU3</accession>
<dbReference type="PANTHER" id="PTHR46635:SF1">
    <property type="entry name" value="GLYCOSYL TRANSFERASE FAMILY 1 PROTEIN"/>
    <property type="match status" value="1"/>
</dbReference>
<name>A0A7J6WAU3_THATH</name>
<organism evidence="3 4">
    <name type="scientific">Thalictrum thalictroides</name>
    <name type="common">Rue-anemone</name>
    <name type="synonym">Anemone thalictroides</name>
    <dbReference type="NCBI Taxonomy" id="46969"/>
    <lineage>
        <taxon>Eukaryota</taxon>
        <taxon>Viridiplantae</taxon>
        <taxon>Streptophyta</taxon>
        <taxon>Embryophyta</taxon>
        <taxon>Tracheophyta</taxon>
        <taxon>Spermatophyta</taxon>
        <taxon>Magnoliopsida</taxon>
        <taxon>Ranunculales</taxon>
        <taxon>Ranunculaceae</taxon>
        <taxon>Thalictroideae</taxon>
        <taxon>Thalictrum</taxon>
    </lineage>
</organism>
<feature type="non-terminal residue" evidence="3">
    <location>
        <position position="1"/>
    </location>
</feature>
<dbReference type="AlphaFoldDB" id="A0A7J6WAU3"/>
<reference evidence="3 4" key="1">
    <citation type="submission" date="2020-06" db="EMBL/GenBank/DDBJ databases">
        <title>Transcriptomic and genomic resources for Thalictrum thalictroides and T. hernandezii: Facilitating candidate gene discovery in an emerging model plant lineage.</title>
        <authorList>
            <person name="Arias T."/>
            <person name="Riano-Pachon D.M."/>
            <person name="Di Stilio V.S."/>
        </authorList>
    </citation>
    <scope>NUCLEOTIDE SEQUENCE [LARGE SCALE GENOMIC DNA]</scope>
    <source>
        <strain evidence="4">cv. WT478/WT964</strain>
        <tissue evidence="3">Leaves</tissue>
    </source>
</reference>
<proteinExistence type="predicted"/>
<dbReference type="Gene3D" id="3.40.50.2000">
    <property type="entry name" value="Glycogen Phosphorylase B"/>
    <property type="match status" value="1"/>
</dbReference>
<dbReference type="GO" id="GO:0016757">
    <property type="term" value="F:glycosyltransferase activity"/>
    <property type="evidence" value="ECO:0007669"/>
    <property type="project" value="UniProtKB-KW"/>
</dbReference>
<dbReference type="PANTHER" id="PTHR46635">
    <property type="entry name" value="GLYCOSYL TRANSFERASE FAMILY 1 PROTEIN"/>
    <property type="match status" value="1"/>
</dbReference>
<protein>
    <submittedName>
        <fullName evidence="3">Glycosyl transferase family 1 protein</fullName>
    </submittedName>
</protein>